<reference evidence="2" key="1">
    <citation type="submission" date="2021-01" db="EMBL/GenBank/DDBJ databases">
        <authorList>
            <person name="Corre E."/>
            <person name="Pelletier E."/>
            <person name="Niang G."/>
            <person name="Scheremetjew M."/>
            <person name="Finn R."/>
            <person name="Kale V."/>
            <person name="Holt S."/>
            <person name="Cochrane G."/>
            <person name="Meng A."/>
            <person name="Brown T."/>
            <person name="Cohen L."/>
        </authorList>
    </citation>
    <scope>NUCLEOTIDE SEQUENCE</scope>
    <source>
        <strain evidence="2">CCMP1320</strain>
    </source>
</reference>
<evidence type="ECO:0000313" key="2">
    <source>
        <dbReference type="EMBL" id="CAE0503231.1"/>
    </source>
</evidence>
<protein>
    <recommendedName>
        <fullName evidence="1">RAP domain-containing protein</fullName>
    </recommendedName>
</protein>
<organism evidence="2">
    <name type="scientific">Dunaliella tertiolecta</name>
    <name type="common">Green alga</name>
    <dbReference type="NCBI Taxonomy" id="3047"/>
    <lineage>
        <taxon>Eukaryota</taxon>
        <taxon>Viridiplantae</taxon>
        <taxon>Chlorophyta</taxon>
        <taxon>core chlorophytes</taxon>
        <taxon>Chlorophyceae</taxon>
        <taxon>CS clade</taxon>
        <taxon>Chlamydomonadales</taxon>
        <taxon>Dunaliellaceae</taxon>
        <taxon>Dunaliella</taxon>
    </lineage>
</organism>
<name>A0A7S3R5T0_DUNTE</name>
<dbReference type="EMBL" id="HBIP01030183">
    <property type="protein sequence ID" value="CAE0503231.1"/>
    <property type="molecule type" value="Transcribed_RNA"/>
</dbReference>
<sequence>MMVICFVMQGNVKVAVMQVVPGEHTFLSFEQRLLAEHQVKVDLLQRHGWLVVQVPLAEWGQNSSQEQRVQDMDARLKWTLGNRNAVSPENCALLENPQF</sequence>
<proteinExistence type="predicted"/>
<dbReference type="Pfam" id="PF08373">
    <property type="entry name" value="RAP"/>
    <property type="match status" value="1"/>
</dbReference>
<feature type="domain" description="RAP" evidence="1">
    <location>
        <begin position="22"/>
        <end position="69"/>
    </location>
</feature>
<dbReference type="AlphaFoldDB" id="A0A7S3R5T0"/>
<accession>A0A7S3R5T0</accession>
<evidence type="ECO:0000259" key="1">
    <source>
        <dbReference type="Pfam" id="PF08373"/>
    </source>
</evidence>
<gene>
    <name evidence="2" type="ORF">DTER00134_LOCUS18304</name>
</gene>
<dbReference type="InterPro" id="IPR013584">
    <property type="entry name" value="RAP"/>
</dbReference>